<dbReference type="Proteomes" id="UP000198724">
    <property type="component" value="Unassembled WGS sequence"/>
</dbReference>
<evidence type="ECO:0000313" key="2">
    <source>
        <dbReference type="Proteomes" id="UP000198724"/>
    </source>
</evidence>
<proteinExistence type="predicted"/>
<dbReference type="RefSeq" id="WP_092104776.1">
    <property type="nucleotide sequence ID" value="NZ_FOOT01000008.1"/>
</dbReference>
<name>A0A1I2YIM0_9BACT</name>
<organism evidence="1 2">
    <name type="scientific">Pontibacter chinhatensis</name>
    <dbReference type="NCBI Taxonomy" id="1436961"/>
    <lineage>
        <taxon>Bacteria</taxon>
        <taxon>Pseudomonadati</taxon>
        <taxon>Bacteroidota</taxon>
        <taxon>Cytophagia</taxon>
        <taxon>Cytophagales</taxon>
        <taxon>Hymenobacteraceae</taxon>
        <taxon>Pontibacter</taxon>
    </lineage>
</organism>
<dbReference type="OrthoDB" id="7063737at2"/>
<sequence>MKPVFSGNEDYNKTAFLNWRISERSDILNLINIAEGFLISSIELAKHCLKDNQDKRADILIFPILTNANHGIELYLKAINWTLNQLLQLELKVEGKHNIKQIFSTVRRKVETLDGSEALREFDEWSRGLSDYINELSEKIESTDKADKMDFSRYPFSNRYENHFYVGEIGNVEVDLENLIDRLSAIKSVLESVIEEYYHYRLNIT</sequence>
<dbReference type="EMBL" id="FOOT01000008">
    <property type="protein sequence ID" value="SFH25450.1"/>
    <property type="molecule type" value="Genomic_DNA"/>
</dbReference>
<protein>
    <recommendedName>
        <fullName evidence="3">HEPN domain-containing protein</fullName>
    </recommendedName>
</protein>
<evidence type="ECO:0000313" key="1">
    <source>
        <dbReference type="EMBL" id="SFH25450.1"/>
    </source>
</evidence>
<keyword evidence="2" id="KW-1185">Reference proteome</keyword>
<reference evidence="2" key="1">
    <citation type="submission" date="2016-10" db="EMBL/GenBank/DDBJ databases">
        <authorList>
            <person name="Varghese N."/>
            <person name="Submissions S."/>
        </authorList>
    </citation>
    <scope>NUCLEOTIDE SEQUENCE [LARGE SCALE GENOMIC DNA]</scope>
    <source>
        <strain evidence="2">LP51</strain>
    </source>
</reference>
<accession>A0A1I2YIM0</accession>
<dbReference type="STRING" id="1436961.SAMN05421739_10897"/>
<evidence type="ECO:0008006" key="3">
    <source>
        <dbReference type="Google" id="ProtNLM"/>
    </source>
</evidence>
<gene>
    <name evidence="1" type="ORF">SAMN05421739_10897</name>
</gene>
<dbReference type="AlphaFoldDB" id="A0A1I2YIM0"/>